<protein>
    <submittedName>
        <fullName evidence="2">Uncharacterized protein</fullName>
    </submittedName>
</protein>
<feature type="transmembrane region" description="Helical" evidence="1">
    <location>
        <begin position="98"/>
        <end position="117"/>
    </location>
</feature>
<reference evidence="2 3" key="1">
    <citation type="submission" date="2017-02" db="EMBL/GenBank/DDBJ databases">
        <authorList>
            <person name="Peterson S.W."/>
        </authorList>
    </citation>
    <scope>NUCLEOTIDE SEQUENCE [LARGE SCALE GENOMIC DNA]</scope>
    <source>
        <strain evidence="2 3">DSM 22335</strain>
    </source>
</reference>
<keyword evidence="3" id="KW-1185">Reference proteome</keyword>
<evidence type="ECO:0000256" key="1">
    <source>
        <dbReference type="SAM" id="Phobius"/>
    </source>
</evidence>
<proteinExistence type="predicted"/>
<gene>
    <name evidence="2" type="ORF">SAMN04488132_11033</name>
</gene>
<organism evidence="2 3">
    <name type="scientific">Sediminibacterium ginsengisoli</name>
    <dbReference type="NCBI Taxonomy" id="413434"/>
    <lineage>
        <taxon>Bacteria</taxon>
        <taxon>Pseudomonadati</taxon>
        <taxon>Bacteroidota</taxon>
        <taxon>Chitinophagia</taxon>
        <taxon>Chitinophagales</taxon>
        <taxon>Chitinophagaceae</taxon>
        <taxon>Sediminibacterium</taxon>
    </lineage>
</organism>
<dbReference type="STRING" id="413434.SAMN04488132_11033"/>
<name>A0A1T4R041_9BACT</name>
<evidence type="ECO:0000313" key="2">
    <source>
        <dbReference type="EMBL" id="SKA09389.1"/>
    </source>
</evidence>
<keyword evidence="1" id="KW-0812">Transmembrane</keyword>
<dbReference type="AlphaFoldDB" id="A0A1T4R041"/>
<sequence length="154" mass="17875">MELEIEITDLKDKLDKLKNSIHPDYHKYLNIRSIGNFLTHFDKIKPDSKKKFIVQHLNNFLDASGELITPSPEEYLELYNLYIVPVGRIYQAKANFSFVTKPAYFIIYAVIGIAVLFFLKAPIWASLLIVILIILFTYLNIRDSKTDKAWGVSY</sequence>
<feature type="transmembrane region" description="Helical" evidence="1">
    <location>
        <begin position="123"/>
        <end position="141"/>
    </location>
</feature>
<dbReference type="RefSeq" id="WP_078832284.1">
    <property type="nucleotide sequence ID" value="NZ_FUWH01000010.1"/>
</dbReference>
<keyword evidence="1" id="KW-1133">Transmembrane helix</keyword>
<dbReference type="Proteomes" id="UP000190888">
    <property type="component" value="Unassembled WGS sequence"/>
</dbReference>
<dbReference type="EMBL" id="FUWH01000010">
    <property type="protein sequence ID" value="SKA09389.1"/>
    <property type="molecule type" value="Genomic_DNA"/>
</dbReference>
<keyword evidence="1" id="KW-0472">Membrane</keyword>
<accession>A0A1T4R041</accession>
<evidence type="ECO:0000313" key="3">
    <source>
        <dbReference type="Proteomes" id="UP000190888"/>
    </source>
</evidence>